<dbReference type="GO" id="GO:0031902">
    <property type="term" value="C:late endosome membrane"/>
    <property type="evidence" value="ECO:0007669"/>
    <property type="project" value="UniProtKB-SubCell"/>
</dbReference>
<evidence type="ECO:0000256" key="11">
    <source>
        <dbReference type="ARBA" id="ARBA00056423"/>
    </source>
</evidence>
<evidence type="ECO:0000256" key="6">
    <source>
        <dbReference type="ARBA" id="ARBA00022753"/>
    </source>
</evidence>
<comment type="similarity">
    <text evidence="3">Belongs to the tetraspanin (TM4SF) family.</text>
</comment>
<dbReference type="FunFam" id="1.10.1450.10:FF:000011">
    <property type="entry name" value="Tetraspanin"/>
    <property type="match status" value="1"/>
</dbReference>
<evidence type="ECO:0000256" key="3">
    <source>
        <dbReference type="ARBA" id="ARBA00006840"/>
    </source>
</evidence>
<evidence type="ECO:0000313" key="15">
    <source>
        <dbReference type="EMBL" id="GCC23026.1"/>
    </source>
</evidence>
<evidence type="ECO:0000313" key="16">
    <source>
        <dbReference type="Proteomes" id="UP000287033"/>
    </source>
</evidence>
<dbReference type="InterPro" id="IPR018499">
    <property type="entry name" value="Tetraspanin/Peripherin"/>
</dbReference>
<dbReference type="Proteomes" id="UP000287033">
    <property type="component" value="Unassembled WGS sequence"/>
</dbReference>
<comment type="subunit">
    <text evidence="12">Interacts with ADAM10; the interaction influences ADAM10 substrate specificity, endocytosis and turnover.</text>
</comment>
<evidence type="ECO:0000256" key="4">
    <source>
        <dbReference type="ARBA" id="ARBA00022475"/>
    </source>
</evidence>
<evidence type="ECO:0000256" key="9">
    <source>
        <dbReference type="ARBA" id="ARBA00023157"/>
    </source>
</evidence>
<evidence type="ECO:0000256" key="5">
    <source>
        <dbReference type="ARBA" id="ARBA00022692"/>
    </source>
</evidence>
<dbReference type="OrthoDB" id="10051815at2759"/>
<keyword evidence="10" id="KW-0325">Glycoprotein</keyword>
<organism evidence="15 16">
    <name type="scientific">Chiloscyllium punctatum</name>
    <name type="common">Brownbanded bambooshark</name>
    <name type="synonym">Hemiscyllium punctatum</name>
    <dbReference type="NCBI Taxonomy" id="137246"/>
    <lineage>
        <taxon>Eukaryota</taxon>
        <taxon>Metazoa</taxon>
        <taxon>Chordata</taxon>
        <taxon>Craniata</taxon>
        <taxon>Vertebrata</taxon>
        <taxon>Chondrichthyes</taxon>
        <taxon>Elasmobranchii</taxon>
        <taxon>Galeomorphii</taxon>
        <taxon>Galeoidea</taxon>
        <taxon>Orectolobiformes</taxon>
        <taxon>Hemiscylliidae</taxon>
        <taxon>Chiloscyllium</taxon>
    </lineage>
</organism>
<dbReference type="CDD" id="cd03158">
    <property type="entry name" value="penumbra_like_LEL"/>
    <property type="match status" value="1"/>
</dbReference>
<dbReference type="Gene3D" id="1.10.1450.10">
    <property type="entry name" value="Tetraspanin"/>
    <property type="match status" value="1"/>
</dbReference>
<keyword evidence="9" id="KW-1015">Disulfide bond</keyword>
<gene>
    <name evidence="15" type="ORF">chiPu_0001417</name>
</gene>
<dbReference type="GO" id="GO:0005886">
    <property type="term" value="C:plasma membrane"/>
    <property type="evidence" value="ECO:0007669"/>
    <property type="project" value="UniProtKB-SubCell"/>
</dbReference>
<dbReference type="STRING" id="137246.A0A401RXZ6"/>
<evidence type="ECO:0000256" key="2">
    <source>
        <dbReference type="ARBA" id="ARBA00004651"/>
    </source>
</evidence>
<dbReference type="GO" id="GO:0019899">
    <property type="term" value="F:enzyme binding"/>
    <property type="evidence" value="ECO:0007669"/>
    <property type="project" value="UniProtKB-ARBA"/>
</dbReference>
<keyword evidence="8 14" id="KW-0472">Membrane</keyword>
<feature type="transmembrane region" description="Helical" evidence="14">
    <location>
        <begin position="21"/>
        <end position="44"/>
    </location>
</feature>
<dbReference type="PANTHER" id="PTHR19282:SF199">
    <property type="entry name" value="TETRASPANIN"/>
    <property type="match status" value="1"/>
</dbReference>
<dbReference type="EMBL" id="BEZZ01000022">
    <property type="protein sequence ID" value="GCC23026.1"/>
    <property type="molecule type" value="Genomic_DNA"/>
</dbReference>
<evidence type="ECO:0000256" key="12">
    <source>
        <dbReference type="ARBA" id="ARBA00065909"/>
    </source>
</evidence>
<dbReference type="InterPro" id="IPR008952">
    <property type="entry name" value="Tetraspanin_EC2_sf"/>
</dbReference>
<feature type="transmembrane region" description="Helical" evidence="14">
    <location>
        <begin position="93"/>
        <end position="114"/>
    </location>
</feature>
<evidence type="ECO:0000256" key="8">
    <source>
        <dbReference type="ARBA" id="ARBA00023136"/>
    </source>
</evidence>
<keyword evidence="5 14" id="KW-0812">Transmembrane</keyword>
<feature type="transmembrane region" description="Helical" evidence="14">
    <location>
        <begin position="230"/>
        <end position="255"/>
    </location>
</feature>
<dbReference type="SUPFAM" id="SSF48652">
    <property type="entry name" value="Tetraspanin"/>
    <property type="match status" value="1"/>
</dbReference>
<keyword evidence="16" id="KW-1185">Reference proteome</keyword>
<dbReference type="AlphaFoldDB" id="A0A401RXZ6"/>
<name>A0A401RXZ6_CHIPU</name>
<dbReference type="PRINTS" id="PR00259">
    <property type="entry name" value="TMFOUR"/>
</dbReference>
<dbReference type="OMA" id="CCVRGKV"/>
<keyword evidence="4" id="KW-1003">Cell membrane</keyword>
<evidence type="ECO:0000256" key="13">
    <source>
        <dbReference type="ARBA" id="ARBA00073329"/>
    </source>
</evidence>
<comment type="caution">
    <text evidence="15">The sequence shown here is derived from an EMBL/GenBank/DDBJ whole genome shotgun (WGS) entry which is preliminary data.</text>
</comment>
<keyword evidence="6" id="KW-0967">Endosome</keyword>
<dbReference type="GO" id="GO:0051604">
    <property type="term" value="P:protein maturation"/>
    <property type="evidence" value="ECO:0007669"/>
    <property type="project" value="UniProtKB-ARBA"/>
</dbReference>
<proteinExistence type="inferred from homology"/>
<dbReference type="Pfam" id="PF00335">
    <property type="entry name" value="Tetraspanin"/>
    <property type="match status" value="1"/>
</dbReference>
<evidence type="ECO:0000256" key="1">
    <source>
        <dbReference type="ARBA" id="ARBA00004414"/>
    </source>
</evidence>
<dbReference type="PANTHER" id="PTHR19282">
    <property type="entry name" value="TETRASPANIN"/>
    <property type="match status" value="1"/>
</dbReference>
<evidence type="ECO:0000256" key="14">
    <source>
        <dbReference type="SAM" id="Phobius"/>
    </source>
</evidence>
<comment type="subcellular location">
    <subcellularLocation>
        <location evidence="2">Cell membrane</location>
        <topology evidence="2">Multi-pass membrane protein</topology>
    </subcellularLocation>
    <subcellularLocation>
        <location evidence="1">Late endosome membrane</location>
    </subcellularLocation>
</comment>
<evidence type="ECO:0000256" key="7">
    <source>
        <dbReference type="ARBA" id="ARBA00022989"/>
    </source>
</evidence>
<protein>
    <recommendedName>
        <fullName evidence="13">Tetraspanin-15</fullName>
    </recommendedName>
</protein>
<evidence type="ECO:0000256" key="10">
    <source>
        <dbReference type="ARBA" id="ARBA00023180"/>
    </source>
</evidence>
<feature type="transmembrane region" description="Helical" evidence="14">
    <location>
        <begin position="56"/>
        <end position="81"/>
    </location>
</feature>
<keyword evidence="7 14" id="KW-1133">Transmembrane helix</keyword>
<sequence length="335" mass="37183">MCGGSRPLCGGIDARYLLLKVTLGIFATFFWLLGLLILCIGIYAEVERQRNKTMDGFFIAPAIILLLLGLGMFTVSFAGMIGALRDNRLLLKVFKWTLVTVVVLQLIFVIVSVLCRNKVLLLFKANVREGIKHYYDDLDFKNILDRIQIKFSCCGGDDYMDWAVNQYHSCDAPGPLACGAPYTCCVSNQGDVINTQCGYQTLHLERSEVDGIIYARGCVDAVNLWFMDNIGITAGILAALLLPQFAGIVLSCMYLKILSQHMDELDGFRMVVPYELLDLSGAGWCLCLPREGGYQQLQRADSNADFPDALDSAQEMQLISTDQGEVNRQEIPSVN</sequence>
<comment type="function">
    <text evidence="11">Part of TspanC8 subgroup, composed of 6 members that interact with the transmembrane metalloprotease ADAM10. This interaction is required for ADAM10 exit from the endoplasmic reticulum and for enzymatic maturation and trafficking to the cell surface as well as substrate specificity. Different TspanC8/ADAM10 complexes have distinct substrates. Promotes ADAM10-mediated cleavage of CDH2. Negatively regulates ligand-induced Notch activity probably by regulating ADAM10 activity.</text>
</comment>
<accession>A0A401RXZ6</accession>
<reference evidence="15 16" key="1">
    <citation type="journal article" date="2018" name="Nat. Ecol. Evol.">
        <title>Shark genomes provide insights into elasmobranch evolution and the origin of vertebrates.</title>
        <authorList>
            <person name="Hara Y"/>
            <person name="Yamaguchi K"/>
            <person name="Onimaru K"/>
            <person name="Kadota M"/>
            <person name="Koyanagi M"/>
            <person name="Keeley SD"/>
            <person name="Tatsumi K"/>
            <person name="Tanaka K"/>
            <person name="Motone F"/>
            <person name="Kageyama Y"/>
            <person name="Nozu R"/>
            <person name="Adachi N"/>
            <person name="Nishimura O"/>
            <person name="Nakagawa R"/>
            <person name="Tanegashima C"/>
            <person name="Kiyatake I"/>
            <person name="Matsumoto R"/>
            <person name="Murakumo K"/>
            <person name="Nishida K"/>
            <person name="Terakita A"/>
            <person name="Kuratani S"/>
            <person name="Sato K"/>
            <person name="Hyodo S Kuraku.S."/>
        </authorList>
    </citation>
    <scope>NUCLEOTIDE SEQUENCE [LARGE SCALE GENOMIC DNA]</scope>
</reference>